<sequence>MSNTYSRLVQSAAWAATLVATLLMVAKLFTWWHTEAVSLLASLVDSLMDILASVTNLIVVRYALQPADDNHRFGHGKAESLAALAQSAFIIGSALFLMLNGIERLFRPSPLNEPELGIVISIIATLLTACLVLFQRWVVKKTGSQAIAADSLHYQTDLLMNIAIIIALALSWYGISQADALFAIAIALVISVSAGKMAFDAVQSLLDHELPDNEKLTIMEIAGGTDGVEGVHDLRTRQSGPTKFIQLHLELDRALKLSDAHQISDEVESALLSAFTDADIIIHQDPVTIEAKV</sequence>
<dbReference type="InterPro" id="IPR027470">
    <property type="entry name" value="Cation_efflux_CTD"/>
</dbReference>
<dbReference type="EMBL" id="LYBM01000023">
    <property type="protein sequence ID" value="ODA32397.1"/>
    <property type="molecule type" value="Genomic_DNA"/>
</dbReference>
<dbReference type="NCBIfam" id="NF007064">
    <property type="entry name" value="PRK09509.1"/>
    <property type="match status" value="1"/>
</dbReference>
<keyword evidence="7" id="KW-0864">Zinc transport</keyword>
<comment type="catalytic activity">
    <reaction evidence="11">
        <text>Zn(2+)(in) + H(+)(out) = Zn(2+)(out) + H(+)(in)</text>
        <dbReference type="Rhea" id="RHEA:28839"/>
        <dbReference type="ChEBI" id="CHEBI:15378"/>
        <dbReference type="ChEBI" id="CHEBI:29105"/>
    </reaction>
</comment>
<gene>
    <name evidence="18" type="ORF">A8L45_13080</name>
</gene>
<dbReference type="InterPro" id="IPR002524">
    <property type="entry name" value="Cation_efflux"/>
</dbReference>
<dbReference type="GO" id="GO:0006882">
    <property type="term" value="P:intracellular zinc ion homeostasis"/>
    <property type="evidence" value="ECO:0007669"/>
    <property type="project" value="TreeGrafter"/>
</dbReference>
<dbReference type="SUPFAM" id="SSF160240">
    <property type="entry name" value="Cation efflux protein cytoplasmic domain-like"/>
    <property type="match status" value="1"/>
</dbReference>
<dbReference type="STRING" id="1080227.A8L45_13080"/>
<evidence type="ECO:0000256" key="11">
    <source>
        <dbReference type="ARBA" id="ARBA00047695"/>
    </source>
</evidence>
<evidence type="ECO:0000256" key="8">
    <source>
        <dbReference type="ARBA" id="ARBA00022989"/>
    </source>
</evidence>
<feature type="transmembrane region" description="Helical" evidence="15">
    <location>
        <begin position="39"/>
        <end position="60"/>
    </location>
</feature>
<evidence type="ECO:0000256" key="10">
    <source>
        <dbReference type="ARBA" id="ARBA00035584"/>
    </source>
</evidence>
<keyword evidence="4" id="KW-1003">Cell membrane</keyword>
<keyword evidence="5" id="KW-0410">Iron transport</keyword>
<name>A0A1C3EGN2_9GAMM</name>
<dbReference type="Gene3D" id="1.20.1510.10">
    <property type="entry name" value="Cation efflux protein transmembrane domain"/>
    <property type="match status" value="1"/>
</dbReference>
<comment type="caution">
    <text evidence="18">The sequence shown here is derived from an EMBL/GenBank/DDBJ whole genome shotgun (WGS) entry which is preliminary data.</text>
</comment>
<keyword evidence="19" id="KW-1185">Reference proteome</keyword>
<dbReference type="InterPro" id="IPR027469">
    <property type="entry name" value="Cation_efflux_TMD_sf"/>
</dbReference>
<dbReference type="FunFam" id="3.30.70.1350:FF:000002">
    <property type="entry name" value="Ferrous-iron efflux pump FieF"/>
    <property type="match status" value="1"/>
</dbReference>
<dbReference type="GO" id="GO:0015086">
    <property type="term" value="F:cadmium ion transmembrane transporter activity"/>
    <property type="evidence" value="ECO:0007669"/>
    <property type="project" value="TreeGrafter"/>
</dbReference>
<evidence type="ECO:0000313" key="18">
    <source>
        <dbReference type="EMBL" id="ODA32397.1"/>
    </source>
</evidence>
<dbReference type="Pfam" id="PF16916">
    <property type="entry name" value="ZT_dimer"/>
    <property type="match status" value="1"/>
</dbReference>
<evidence type="ECO:0000256" key="15">
    <source>
        <dbReference type="SAM" id="Phobius"/>
    </source>
</evidence>
<dbReference type="NCBIfam" id="TIGR01297">
    <property type="entry name" value="CDF"/>
    <property type="match status" value="1"/>
</dbReference>
<keyword evidence="9 15" id="KW-0472">Membrane</keyword>
<comment type="subcellular location">
    <subcellularLocation>
        <location evidence="1">Cell membrane</location>
        <topology evidence="1">Multi-pass membrane protein</topology>
    </subcellularLocation>
</comment>
<feature type="transmembrane region" description="Helical" evidence="15">
    <location>
        <begin position="12"/>
        <end position="33"/>
    </location>
</feature>
<dbReference type="Proteomes" id="UP000094936">
    <property type="component" value="Unassembled WGS sequence"/>
</dbReference>
<evidence type="ECO:0000256" key="7">
    <source>
        <dbReference type="ARBA" id="ARBA00022906"/>
    </source>
</evidence>
<feature type="domain" description="Cation efflux protein transmembrane" evidence="16">
    <location>
        <begin position="14"/>
        <end position="206"/>
    </location>
</feature>
<evidence type="ECO:0000313" key="19">
    <source>
        <dbReference type="Proteomes" id="UP000094936"/>
    </source>
</evidence>
<keyword evidence="7" id="KW-0862">Zinc</keyword>
<dbReference type="FunFam" id="1.20.1510.10:FF:000001">
    <property type="entry name" value="Ferrous-iron efflux pump FieF"/>
    <property type="match status" value="1"/>
</dbReference>
<reference evidence="18 19" key="1">
    <citation type="submission" date="2016-05" db="EMBL/GenBank/DDBJ databases">
        <title>Genomic Taxonomy of the Vibrionaceae.</title>
        <authorList>
            <person name="Gomez-Gil B."/>
            <person name="Enciso-Ibarra J."/>
        </authorList>
    </citation>
    <scope>NUCLEOTIDE SEQUENCE [LARGE SCALE GENOMIC DNA]</scope>
    <source>
        <strain evidence="18 19">CAIM 1920</strain>
    </source>
</reference>
<dbReference type="InterPro" id="IPR036837">
    <property type="entry name" value="Cation_efflux_CTD_sf"/>
</dbReference>
<dbReference type="GO" id="GO:0015341">
    <property type="term" value="F:zinc efflux antiporter activity"/>
    <property type="evidence" value="ECO:0007669"/>
    <property type="project" value="TreeGrafter"/>
</dbReference>
<evidence type="ECO:0000256" key="3">
    <source>
        <dbReference type="ARBA" id="ARBA00022448"/>
    </source>
</evidence>
<protein>
    <recommendedName>
        <fullName evidence="14">Cation-efflux pump FieF</fullName>
    </recommendedName>
</protein>
<feature type="transmembrane region" description="Helical" evidence="15">
    <location>
        <begin position="81"/>
        <end position="98"/>
    </location>
</feature>
<feature type="domain" description="Cation efflux protein cytoplasmic" evidence="17">
    <location>
        <begin position="211"/>
        <end position="286"/>
    </location>
</feature>
<dbReference type="GO" id="GO:0005886">
    <property type="term" value="C:plasma membrane"/>
    <property type="evidence" value="ECO:0007669"/>
    <property type="project" value="UniProtKB-SubCell"/>
</dbReference>
<dbReference type="PANTHER" id="PTHR43840">
    <property type="entry name" value="MITOCHONDRIAL METAL TRANSPORTER 1-RELATED"/>
    <property type="match status" value="1"/>
</dbReference>
<evidence type="ECO:0000256" key="1">
    <source>
        <dbReference type="ARBA" id="ARBA00004651"/>
    </source>
</evidence>
<feature type="transmembrane region" description="Helical" evidence="15">
    <location>
        <begin position="181"/>
        <end position="199"/>
    </location>
</feature>
<feature type="transmembrane region" description="Helical" evidence="15">
    <location>
        <begin position="158"/>
        <end position="175"/>
    </location>
</feature>
<keyword evidence="3" id="KW-0813">Transport</keyword>
<accession>A0A1C3EGN2</accession>
<evidence type="ECO:0000256" key="9">
    <source>
        <dbReference type="ARBA" id="ARBA00023136"/>
    </source>
</evidence>
<evidence type="ECO:0000256" key="13">
    <source>
        <dbReference type="ARBA" id="ARBA00062926"/>
    </source>
</evidence>
<evidence type="ECO:0000256" key="12">
    <source>
        <dbReference type="ARBA" id="ARBA00050984"/>
    </source>
</evidence>
<dbReference type="RefSeq" id="WP_068902975.1">
    <property type="nucleotide sequence ID" value="NZ_JBHUIF010000006.1"/>
</dbReference>
<dbReference type="AlphaFoldDB" id="A0A1C3EGN2"/>
<evidence type="ECO:0000256" key="6">
    <source>
        <dbReference type="ARBA" id="ARBA00022692"/>
    </source>
</evidence>
<dbReference type="SUPFAM" id="SSF161111">
    <property type="entry name" value="Cation efflux protein transmembrane domain-like"/>
    <property type="match status" value="1"/>
</dbReference>
<evidence type="ECO:0000256" key="4">
    <source>
        <dbReference type="ARBA" id="ARBA00022475"/>
    </source>
</evidence>
<organism evidence="18 19">
    <name type="scientific">Veronia pacifica</name>
    <dbReference type="NCBI Taxonomy" id="1080227"/>
    <lineage>
        <taxon>Bacteria</taxon>
        <taxon>Pseudomonadati</taxon>
        <taxon>Pseudomonadota</taxon>
        <taxon>Gammaproteobacteria</taxon>
        <taxon>Vibrionales</taxon>
        <taxon>Vibrionaceae</taxon>
        <taxon>Veronia</taxon>
    </lineage>
</organism>
<proteinExistence type="inferred from homology"/>
<keyword evidence="8 15" id="KW-1133">Transmembrane helix</keyword>
<dbReference type="GO" id="GO:0015093">
    <property type="term" value="F:ferrous iron transmembrane transporter activity"/>
    <property type="evidence" value="ECO:0007669"/>
    <property type="project" value="TreeGrafter"/>
</dbReference>
<keyword evidence="6 15" id="KW-0812">Transmembrane</keyword>
<dbReference type="OrthoDB" id="9806522at2"/>
<dbReference type="Pfam" id="PF01545">
    <property type="entry name" value="Cation_efflux"/>
    <property type="match status" value="1"/>
</dbReference>
<dbReference type="PANTHER" id="PTHR43840:SF41">
    <property type="entry name" value="CATION-EFFLUX PUMP FIEF"/>
    <property type="match status" value="1"/>
</dbReference>
<comment type="catalytic activity">
    <reaction evidence="10">
        <text>Fe(2+)(in) + H(+)(out) = Fe(2+)(out) + H(+)(in)</text>
        <dbReference type="Rhea" id="RHEA:29439"/>
        <dbReference type="ChEBI" id="CHEBI:15378"/>
        <dbReference type="ChEBI" id="CHEBI:29033"/>
    </reaction>
</comment>
<keyword evidence="5" id="KW-0408">Iron</keyword>
<evidence type="ECO:0000259" key="17">
    <source>
        <dbReference type="Pfam" id="PF16916"/>
    </source>
</evidence>
<evidence type="ECO:0000256" key="14">
    <source>
        <dbReference type="ARBA" id="ARBA00072262"/>
    </source>
</evidence>
<dbReference type="InterPro" id="IPR050291">
    <property type="entry name" value="CDF_Transporter"/>
</dbReference>
<comment type="catalytic activity">
    <reaction evidence="12">
        <text>Cd(2+)(in) + H(+)(out) = Cd(2+)(out) + H(+)(in)</text>
        <dbReference type="Rhea" id="RHEA:28739"/>
        <dbReference type="ChEBI" id="CHEBI:15378"/>
        <dbReference type="ChEBI" id="CHEBI:48775"/>
    </reaction>
</comment>
<dbReference type="InterPro" id="IPR058533">
    <property type="entry name" value="Cation_efflux_TM"/>
</dbReference>
<evidence type="ECO:0000256" key="2">
    <source>
        <dbReference type="ARBA" id="ARBA00010212"/>
    </source>
</evidence>
<keyword evidence="7" id="KW-0406">Ion transport</keyword>
<dbReference type="Gene3D" id="3.30.70.1350">
    <property type="entry name" value="Cation efflux protein, cytoplasmic domain"/>
    <property type="match status" value="1"/>
</dbReference>
<comment type="subunit">
    <text evidence="13">Homodimer. The subunits are held together in a parallel orientation through zinc binding at the interface of the cytoplasmic domains.</text>
</comment>
<comment type="similarity">
    <text evidence="2">Belongs to the cation diffusion facilitator (CDF) transporter (TC 2.A.4) family. FieF subfamily.</text>
</comment>
<evidence type="ECO:0000256" key="5">
    <source>
        <dbReference type="ARBA" id="ARBA00022496"/>
    </source>
</evidence>
<feature type="transmembrane region" description="Helical" evidence="15">
    <location>
        <begin position="118"/>
        <end position="138"/>
    </location>
</feature>
<evidence type="ECO:0000259" key="16">
    <source>
        <dbReference type="Pfam" id="PF01545"/>
    </source>
</evidence>